<reference evidence="3 4" key="1">
    <citation type="submission" date="2023-03" db="EMBL/GenBank/DDBJ databases">
        <title>High-quality genome of Scylla paramamosain provides insights in environmental adaptation.</title>
        <authorList>
            <person name="Zhang L."/>
        </authorList>
    </citation>
    <scope>NUCLEOTIDE SEQUENCE [LARGE SCALE GENOMIC DNA]</scope>
    <source>
        <strain evidence="3">LZ_2023a</strain>
        <tissue evidence="3">Muscle</tissue>
    </source>
</reference>
<dbReference type="AlphaFoldDB" id="A0AAW0T2Q8"/>
<comment type="similarity">
    <text evidence="1">Belongs to the UPF0046 family.</text>
</comment>
<evidence type="ECO:0000313" key="3">
    <source>
        <dbReference type="EMBL" id="KAK8381676.1"/>
    </source>
</evidence>
<sequence>MSALSLPIHPITHNPTQAWEELRRSQKIIKLNVKTPQTPPDEHMLRFVCMSDTHCLTSHLQFEIPYGDVFVHAGDFTRCGSASEVEEFNGWLASLPHKHKIVIAGNHELSFDPKFTGGMSIKHHHKTAHTGDGLINEIPDLGMERDELKAAVAQDNTVDLITNAVYLQDQAHSICGIKLYGTPWQPEFCNWAFNVPRGRQCMEKWEAIPEDTDILITHTPPVGHGDLCCTGVRAGCVELLSTVQSRVKPKYHLFGHIHEGETVHNEPVDAGQREALLGGAADGHGDQGDVGERRLLLSCGGETREETHHRQRLLSFAVRAGGTQDTKPTQGGGGAAYMSSQWKLEPVVNT</sequence>
<dbReference type="PANTHER" id="PTHR12905">
    <property type="entry name" value="METALLOPHOSPHOESTERASE"/>
    <property type="match status" value="1"/>
</dbReference>
<evidence type="ECO:0000256" key="1">
    <source>
        <dbReference type="ARBA" id="ARBA00007993"/>
    </source>
</evidence>
<dbReference type="InterPro" id="IPR051693">
    <property type="entry name" value="UPF0046_metallophosphoest"/>
</dbReference>
<comment type="caution">
    <text evidence="3">The sequence shown here is derived from an EMBL/GenBank/DDBJ whole genome shotgun (WGS) entry which is preliminary data.</text>
</comment>
<keyword evidence="4" id="KW-1185">Reference proteome</keyword>
<accession>A0AAW0T2Q8</accession>
<feature type="domain" description="Calcineurin-like phosphoesterase" evidence="2">
    <location>
        <begin position="45"/>
        <end position="259"/>
    </location>
</feature>
<dbReference type="PANTHER" id="PTHR12905:SF0">
    <property type="entry name" value="CALCINEURIN-LIKE PHOSPHOESTERASE DOMAIN-CONTAINING PROTEIN"/>
    <property type="match status" value="1"/>
</dbReference>
<organism evidence="3 4">
    <name type="scientific">Scylla paramamosain</name>
    <name type="common">Mud crab</name>
    <dbReference type="NCBI Taxonomy" id="85552"/>
    <lineage>
        <taxon>Eukaryota</taxon>
        <taxon>Metazoa</taxon>
        <taxon>Ecdysozoa</taxon>
        <taxon>Arthropoda</taxon>
        <taxon>Crustacea</taxon>
        <taxon>Multicrustacea</taxon>
        <taxon>Malacostraca</taxon>
        <taxon>Eumalacostraca</taxon>
        <taxon>Eucarida</taxon>
        <taxon>Decapoda</taxon>
        <taxon>Pleocyemata</taxon>
        <taxon>Brachyura</taxon>
        <taxon>Eubrachyura</taxon>
        <taxon>Portunoidea</taxon>
        <taxon>Portunidae</taxon>
        <taxon>Portuninae</taxon>
        <taxon>Scylla</taxon>
    </lineage>
</organism>
<dbReference type="EMBL" id="JARAKH010000040">
    <property type="protein sequence ID" value="KAK8381676.1"/>
    <property type="molecule type" value="Genomic_DNA"/>
</dbReference>
<dbReference type="CDD" id="cd07379">
    <property type="entry name" value="MPP_239FB"/>
    <property type="match status" value="1"/>
</dbReference>
<dbReference type="Gene3D" id="3.60.21.10">
    <property type="match status" value="1"/>
</dbReference>
<proteinExistence type="inferred from homology"/>
<dbReference type="SUPFAM" id="SSF56300">
    <property type="entry name" value="Metallo-dependent phosphatases"/>
    <property type="match status" value="1"/>
</dbReference>
<dbReference type="InterPro" id="IPR029052">
    <property type="entry name" value="Metallo-depent_PP-like"/>
</dbReference>
<evidence type="ECO:0000259" key="2">
    <source>
        <dbReference type="Pfam" id="PF00149"/>
    </source>
</evidence>
<dbReference type="GO" id="GO:0016787">
    <property type="term" value="F:hydrolase activity"/>
    <property type="evidence" value="ECO:0007669"/>
    <property type="project" value="InterPro"/>
</dbReference>
<evidence type="ECO:0000313" key="4">
    <source>
        <dbReference type="Proteomes" id="UP001487740"/>
    </source>
</evidence>
<dbReference type="Pfam" id="PF00149">
    <property type="entry name" value="Metallophos"/>
    <property type="match status" value="1"/>
</dbReference>
<name>A0AAW0T2Q8_SCYPA</name>
<dbReference type="Proteomes" id="UP001487740">
    <property type="component" value="Unassembled WGS sequence"/>
</dbReference>
<protein>
    <recommendedName>
        <fullName evidence="2">Calcineurin-like phosphoesterase domain-containing protein</fullName>
    </recommendedName>
</protein>
<dbReference type="InterPro" id="IPR004843">
    <property type="entry name" value="Calcineurin-like_PHP"/>
</dbReference>
<gene>
    <name evidence="3" type="ORF">O3P69_018641</name>
</gene>